<dbReference type="AlphaFoldDB" id="A0A7K3PLY4"/>
<dbReference type="PANTHER" id="PTHR11786:SF0">
    <property type="entry name" value="ARYLAMINE N-ACETYLTRANSFERASE 4-RELATED"/>
    <property type="match status" value="1"/>
</dbReference>
<dbReference type="Gene3D" id="2.40.128.150">
    <property type="entry name" value="Cysteine proteinases"/>
    <property type="match status" value="1"/>
</dbReference>
<gene>
    <name evidence="2" type="ORF">G3I32_19385</name>
</gene>
<reference evidence="2 3" key="1">
    <citation type="submission" date="2020-01" db="EMBL/GenBank/DDBJ databases">
        <title>Insect and environment-associated Actinomycetes.</title>
        <authorList>
            <person name="Currrie C."/>
            <person name="Chevrette M."/>
            <person name="Carlson C."/>
            <person name="Stubbendieck R."/>
            <person name="Wendt-Pienkowski E."/>
        </authorList>
    </citation>
    <scope>NUCLEOTIDE SEQUENCE [LARGE SCALE GENOMIC DNA]</scope>
    <source>
        <strain evidence="2 3">SID14163</strain>
    </source>
</reference>
<evidence type="ECO:0000256" key="1">
    <source>
        <dbReference type="ARBA" id="ARBA00006547"/>
    </source>
</evidence>
<dbReference type="InterPro" id="IPR001447">
    <property type="entry name" value="Arylamine_N-AcTrfase"/>
</dbReference>
<keyword evidence="2" id="KW-0808">Transferase</keyword>
<protein>
    <submittedName>
        <fullName evidence="2">Arylamine N-acetyltransferase</fullName>
    </submittedName>
</protein>
<dbReference type="Pfam" id="PF00797">
    <property type="entry name" value="Acetyltransf_2"/>
    <property type="match status" value="1"/>
</dbReference>
<organism evidence="2 3">
    <name type="scientific">Streptomyces coelicoflavus</name>
    <dbReference type="NCBI Taxonomy" id="285562"/>
    <lineage>
        <taxon>Bacteria</taxon>
        <taxon>Bacillati</taxon>
        <taxon>Actinomycetota</taxon>
        <taxon>Actinomycetes</taxon>
        <taxon>Kitasatosporales</taxon>
        <taxon>Streptomycetaceae</taxon>
        <taxon>Streptomyces</taxon>
    </lineage>
</organism>
<name>A0A7K3PLY4_9ACTN</name>
<dbReference type="GO" id="GO:0016407">
    <property type="term" value="F:acetyltransferase activity"/>
    <property type="evidence" value="ECO:0007669"/>
    <property type="project" value="InterPro"/>
</dbReference>
<dbReference type="Gene3D" id="3.30.2140.10">
    <property type="entry name" value="Arylamine N-acetyltransferase"/>
    <property type="match status" value="1"/>
</dbReference>
<comment type="caution">
    <text evidence="2">The sequence shown here is derived from an EMBL/GenBank/DDBJ whole genome shotgun (WGS) entry which is preliminary data.</text>
</comment>
<comment type="similarity">
    <text evidence="1">Belongs to the arylamine N-acetyltransferase family.</text>
</comment>
<sequence length="270" mass="30343">MLNDARIDAYLARIGAARPRKADLEGLRLLQERHCLTVPFENLDYHLDVPIHMDVRALDKVVDRHRGGGCYEVNPSFALLLRSLGYQVDILPGQVYRPDGPGPYLGHLALRVQLDEPWLVDVGFGRNSRAPLRFSDPEPQQDAHGSYRVVPVEGEHAWGYDVLLNGKPLYRIDDRTKEVADFAPTLWWWRTAPESPFLQDLFCSLPTEDGRVTLKGNRLTRITGDERVTEELADDQETLAAYRKYFGIDLPHVPHAPGSGDAGRAGIQTG</sequence>
<dbReference type="Proteomes" id="UP000470446">
    <property type="component" value="Unassembled WGS sequence"/>
</dbReference>
<dbReference type="PANTHER" id="PTHR11786">
    <property type="entry name" value="N-HYDROXYARYLAMINE O-ACETYLTRANSFERASE"/>
    <property type="match status" value="1"/>
</dbReference>
<dbReference type="InterPro" id="IPR038765">
    <property type="entry name" value="Papain-like_cys_pep_sf"/>
</dbReference>
<evidence type="ECO:0000313" key="2">
    <source>
        <dbReference type="EMBL" id="NEB10978.1"/>
    </source>
</evidence>
<dbReference type="EMBL" id="JAAGMA010000524">
    <property type="protein sequence ID" value="NEB10978.1"/>
    <property type="molecule type" value="Genomic_DNA"/>
</dbReference>
<proteinExistence type="inferred from homology"/>
<accession>A0A7K3PLY4</accession>
<evidence type="ECO:0000313" key="3">
    <source>
        <dbReference type="Proteomes" id="UP000470446"/>
    </source>
</evidence>
<dbReference type="SUPFAM" id="SSF54001">
    <property type="entry name" value="Cysteine proteinases"/>
    <property type="match status" value="1"/>
</dbReference>
<dbReference type="RefSeq" id="WP_164246244.1">
    <property type="nucleotide sequence ID" value="NZ_JAAGMA010000524.1"/>
</dbReference>